<dbReference type="Proteomes" id="UP000488299">
    <property type="component" value="Unassembled WGS sequence"/>
</dbReference>
<evidence type="ECO:0000313" key="2">
    <source>
        <dbReference type="EMBL" id="KAB7731766.1"/>
    </source>
</evidence>
<dbReference type="Gene3D" id="3.40.30.10">
    <property type="entry name" value="Glutaredoxin"/>
    <property type="match status" value="1"/>
</dbReference>
<keyword evidence="3" id="KW-1185">Reference proteome</keyword>
<sequence>MHPGNSEIQPIRVPAKSTVLLIFMPPDRTDWQRSHLTDWAEAIKQRSAGALRVLKVEQANHPEVVQSFDIRQFPTLVLVQQGTERWRQEGPPNEITMALLDRQLTQ</sequence>
<dbReference type="EMBL" id="WELI01000002">
    <property type="protein sequence ID" value="KAB7731766.1"/>
    <property type="molecule type" value="Genomic_DNA"/>
</dbReference>
<dbReference type="SUPFAM" id="SSF52833">
    <property type="entry name" value="Thioredoxin-like"/>
    <property type="match status" value="1"/>
</dbReference>
<name>A0A7J5U250_9BACT</name>
<reference evidence="2 3" key="1">
    <citation type="submission" date="2019-10" db="EMBL/GenBank/DDBJ databases">
        <title>Rudanella paleaurantiibacter sp. nov., isolated from sludge.</title>
        <authorList>
            <person name="Xu S.Q."/>
        </authorList>
    </citation>
    <scope>NUCLEOTIDE SEQUENCE [LARGE SCALE GENOMIC DNA]</scope>
    <source>
        <strain evidence="2 3">HX-22-17</strain>
    </source>
</reference>
<dbReference type="InterPro" id="IPR036249">
    <property type="entry name" value="Thioredoxin-like_sf"/>
</dbReference>
<protein>
    <submittedName>
        <fullName evidence="2">Thioredoxin</fullName>
    </submittedName>
</protein>
<proteinExistence type="predicted"/>
<dbReference type="Pfam" id="PF00085">
    <property type="entry name" value="Thioredoxin"/>
    <property type="match status" value="1"/>
</dbReference>
<dbReference type="InterPro" id="IPR013766">
    <property type="entry name" value="Thioredoxin_domain"/>
</dbReference>
<comment type="caution">
    <text evidence="2">The sequence shown here is derived from an EMBL/GenBank/DDBJ whole genome shotgun (WGS) entry which is preliminary data.</text>
</comment>
<gene>
    <name evidence="2" type="ORF">F5984_05945</name>
</gene>
<dbReference type="AlphaFoldDB" id="A0A7J5U250"/>
<feature type="domain" description="Thioredoxin" evidence="1">
    <location>
        <begin position="40"/>
        <end position="92"/>
    </location>
</feature>
<organism evidence="2 3">
    <name type="scientific">Rudanella paleaurantiibacter</name>
    <dbReference type="NCBI Taxonomy" id="2614655"/>
    <lineage>
        <taxon>Bacteria</taxon>
        <taxon>Pseudomonadati</taxon>
        <taxon>Bacteroidota</taxon>
        <taxon>Cytophagia</taxon>
        <taxon>Cytophagales</taxon>
        <taxon>Cytophagaceae</taxon>
        <taxon>Rudanella</taxon>
    </lineage>
</organism>
<accession>A0A7J5U250</accession>
<dbReference type="CDD" id="cd02947">
    <property type="entry name" value="TRX_family"/>
    <property type="match status" value="1"/>
</dbReference>
<dbReference type="RefSeq" id="WP_152123358.1">
    <property type="nucleotide sequence ID" value="NZ_WELI01000002.1"/>
</dbReference>
<evidence type="ECO:0000313" key="3">
    <source>
        <dbReference type="Proteomes" id="UP000488299"/>
    </source>
</evidence>
<evidence type="ECO:0000259" key="1">
    <source>
        <dbReference type="Pfam" id="PF00085"/>
    </source>
</evidence>